<protein>
    <submittedName>
        <fullName evidence="3">Uncharacterized protein</fullName>
    </submittedName>
</protein>
<evidence type="ECO:0000256" key="1">
    <source>
        <dbReference type="SAM" id="MobiDB-lite"/>
    </source>
</evidence>
<dbReference type="OMA" id="NGFYWML"/>
<proteinExistence type="predicted"/>
<dbReference type="GeneID" id="106661251"/>
<dbReference type="AlphaFoldDB" id="A0A8I6R763"/>
<feature type="chain" id="PRO_5036432518" evidence="2">
    <location>
        <begin position="17"/>
        <end position="443"/>
    </location>
</feature>
<name>A0A8I6R763_CIMLE</name>
<evidence type="ECO:0000313" key="3">
    <source>
        <dbReference type="EnsemblMetazoa" id="XP_014240018.1"/>
    </source>
</evidence>
<dbReference type="KEGG" id="clec:106661251"/>
<organism evidence="3 4">
    <name type="scientific">Cimex lectularius</name>
    <name type="common">Bed bug</name>
    <name type="synonym">Acanthia lectularia</name>
    <dbReference type="NCBI Taxonomy" id="79782"/>
    <lineage>
        <taxon>Eukaryota</taxon>
        <taxon>Metazoa</taxon>
        <taxon>Ecdysozoa</taxon>
        <taxon>Arthropoda</taxon>
        <taxon>Hexapoda</taxon>
        <taxon>Insecta</taxon>
        <taxon>Pterygota</taxon>
        <taxon>Neoptera</taxon>
        <taxon>Paraneoptera</taxon>
        <taxon>Hemiptera</taxon>
        <taxon>Heteroptera</taxon>
        <taxon>Panheteroptera</taxon>
        <taxon>Cimicomorpha</taxon>
        <taxon>Cimicidae</taxon>
        <taxon>Cimex</taxon>
    </lineage>
</organism>
<sequence length="443" mass="48717">MWLALVLLWLAANSRGNVIDNNLDVEAVKEVESLLAKDPNLPRLTRGEILSLISEIRQGKDVMIVLPQNVTTTTTTPKPTRKTIKRRRKPVRPVYRQSTTTTTTSTTENPTQPSFKAASDNVRPIFVTPELTFETSSTVKLSSTTVRPTETTPGFSTTTKVGSNPDVFVAAESLGPDMKELLSSFGLLGPVATTEKITYQGDVSPTVDPSSYSRFKPLSFESEGMSPDMKSFLSSYGLLDNRKSKSVNIDPVEQLPGKDVLQDLGVAPTKNNFIFNPRKLSKNNTEELQKVNEILTRLREISEGNATDLNSEEVKELLALENGTRLAEQDNIDPLSDNFTLSELKNEIKRQQPNSTTAEPTEPPKTTPLDDDPELLSGDTGAVLGDSFGGTGDTTTAKPNGFYFLFDWNSFIDVGTEDEPRKVNINFSPKVGDPRNFISVKIP</sequence>
<dbReference type="RefSeq" id="XP_014240017.1">
    <property type="nucleotide sequence ID" value="XM_014384531.2"/>
</dbReference>
<feature type="compositionally biased region" description="Low complexity" evidence="1">
    <location>
        <begin position="92"/>
        <end position="107"/>
    </location>
</feature>
<keyword evidence="4" id="KW-1185">Reference proteome</keyword>
<dbReference type="Proteomes" id="UP000494040">
    <property type="component" value="Unassembled WGS sequence"/>
</dbReference>
<accession>A0A8I6R763</accession>
<dbReference type="RefSeq" id="XP_014240018.1">
    <property type="nucleotide sequence ID" value="XM_014384532.2"/>
</dbReference>
<dbReference type="EnsemblMetazoa" id="XM_014384532.2">
    <property type="protein sequence ID" value="XP_014240018.1"/>
    <property type="gene ID" value="LOC106661251"/>
</dbReference>
<dbReference type="OrthoDB" id="8192746at2759"/>
<keyword evidence="2" id="KW-0732">Signal</keyword>
<evidence type="ECO:0000256" key="2">
    <source>
        <dbReference type="SAM" id="SignalP"/>
    </source>
</evidence>
<feature type="signal peptide" evidence="2">
    <location>
        <begin position="1"/>
        <end position="16"/>
    </location>
</feature>
<reference evidence="3" key="1">
    <citation type="submission" date="2022-01" db="UniProtKB">
        <authorList>
            <consortium name="EnsemblMetazoa"/>
        </authorList>
    </citation>
    <scope>IDENTIFICATION</scope>
</reference>
<feature type="region of interest" description="Disordered" evidence="1">
    <location>
        <begin position="72"/>
        <end position="117"/>
    </location>
</feature>
<feature type="compositionally biased region" description="Basic residues" evidence="1">
    <location>
        <begin position="79"/>
        <end position="91"/>
    </location>
</feature>
<dbReference type="EnsemblMetazoa" id="XM_014384531.2">
    <property type="protein sequence ID" value="XP_014240017.1"/>
    <property type="gene ID" value="LOC106661251"/>
</dbReference>
<feature type="region of interest" description="Disordered" evidence="1">
    <location>
        <begin position="348"/>
        <end position="375"/>
    </location>
</feature>
<evidence type="ECO:0000313" key="4">
    <source>
        <dbReference type="Proteomes" id="UP000494040"/>
    </source>
</evidence>